<sequence>MKVPSMEKRRDHEFKCKTCGRSFATYQALGGHRTGHTRPKEREEKTTKIKERVHQCSVCGLNFSMGQALGGHMRRHKLLDLLAAPMFVPVLNFDLNVIPMDGDDDGDHYDEVDLPELTLKLGL</sequence>
<dbReference type="Pfam" id="PF13912">
    <property type="entry name" value="zf-C2H2_6"/>
    <property type="match status" value="2"/>
</dbReference>
<dbReference type="EMBL" id="KZ501901">
    <property type="protein sequence ID" value="PKU87038.1"/>
    <property type="molecule type" value="Genomic_DNA"/>
</dbReference>
<reference evidence="12 13" key="1">
    <citation type="journal article" date="2016" name="Sci. Rep.">
        <title>The Dendrobium catenatum Lindl. genome sequence provides insights into polysaccharide synthase, floral development and adaptive evolution.</title>
        <authorList>
            <person name="Zhang G.Q."/>
            <person name="Xu Q."/>
            <person name="Bian C."/>
            <person name="Tsai W.C."/>
            <person name="Yeh C.M."/>
            <person name="Liu K.W."/>
            <person name="Yoshida K."/>
            <person name="Zhang L.S."/>
            <person name="Chang S.B."/>
            <person name="Chen F."/>
            <person name="Shi Y."/>
            <person name="Su Y.Y."/>
            <person name="Zhang Y.Q."/>
            <person name="Chen L.J."/>
            <person name="Yin Y."/>
            <person name="Lin M."/>
            <person name="Huang H."/>
            <person name="Deng H."/>
            <person name="Wang Z.W."/>
            <person name="Zhu S.L."/>
            <person name="Zhao X."/>
            <person name="Deng C."/>
            <person name="Niu S.C."/>
            <person name="Huang J."/>
            <person name="Wang M."/>
            <person name="Liu G.H."/>
            <person name="Yang H.J."/>
            <person name="Xiao X.J."/>
            <person name="Hsiao Y.Y."/>
            <person name="Wu W.L."/>
            <person name="Chen Y.Y."/>
            <person name="Mitsuda N."/>
            <person name="Ohme-Takagi M."/>
            <person name="Luo Y.B."/>
            <person name="Van de Peer Y."/>
            <person name="Liu Z.J."/>
        </authorList>
    </citation>
    <scope>NUCLEOTIDE SEQUENCE [LARGE SCALE GENOMIC DNA]</scope>
    <source>
        <tissue evidence="12">The whole plant</tissue>
    </source>
</reference>
<evidence type="ECO:0000256" key="10">
    <source>
        <dbReference type="SAM" id="MobiDB-lite"/>
    </source>
</evidence>
<keyword evidence="4 9" id="KW-0863">Zinc-finger</keyword>
<evidence type="ECO:0000256" key="7">
    <source>
        <dbReference type="ARBA" id="ARBA00023163"/>
    </source>
</evidence>
<keyword evidence="7" id="KW-0804">Transcription</keyword>
<dbReference type="STRING" id="906689.A0A2I0XGK5"/>
<comment type="subcellular location">
    <subcellularLocation>
        <location evidence="1">Nucleus</location>
    </subcellularLocation>
</comment>
<accession>A0A2I0XGK5</accession>
<reference evidence="12 13" key="2">
    <citation type="journal article" date="2017" name="Nature">
        <title>The Apostasia genome and the evolution of orchids.</title>
        <authorList>
            <person name="Zhang G.Q."/>
            <person name="Liu K.W."/>
            <person name="Li Z."/>
            <person name="Lohaus R."/>
            <person name="Hsiao Y.Y."/>
            <person name="Niu S.C."/>
            <person name="Wang J.Y."/>
            <person name="Lin Y.C."/>
            <person name="Xu Q."/>
            <person name="Chen L.J."/>
            <person name="Yoshida K."/>
            <person name="Fujiwara S."/>
            <person name="Wang Z.W."/>
            <person name="Zhang Y.Q."/>
            <person name="Mitsuda N."/>
            <person name="Wang M."/>
            <person name="Liu G.H."/>
            <person name="Pecoraro L."/>
            <person name="Huang H.X."/>
            <person name="Xiao X.J."/>
            <person name="Lin M."/>
            <person name="Wu X.Y."/>
            <person name="Wu W.L."/>
            <person name="Chen Y.Y."/>
            <person name="Chang S.B."/>
            <person name="Sakamoto S."/>
            <person name="Ohme-Takagi M."/>
            <person name="Yagi M."/>
            <person name="Zeng S.J."/>
            <person name="Shen C.Y."/>
            <person name="Yeh C.M."/>
            <person name="Luo Y.B."/>
            <person name="Tsai W.C."/>
            <person name="Van de Peer Y."/>
            <person name="Liu Z.J."/>
        </authorList>
    </citation>
    <scope>NUCLEOTIDE SEQUENCE [LARGE SCALE GENOMIC DNA]</scope>
    <source>
        <tissue evidence="12">The whole plant</tissue>
    </source>
</reference>
<keyword evidence="3" id="KW-0677">Repeat</keyword>
<dbReference type="SMART" id="SM00355">
    <property type="entry name" value="ZnF_C2H2"/>
    <property type="match status" value="2"/>
</dbReference>
<dbReference type="PROSITE" id="PS50157">
    <property type="entry name" value="ZINC_FINGER_C2H2_2"/>
    <property type="match status" value="2"/>
</dbReference>
<dbReference type="GO" id="GO:0008270">
    <property type="term" value="F:zinc ion binding"/>
    <property type="evidence" value="ECO:0007669"/>
    <property type="project" value="UniProtKB-KW"/>
</dbReference>
<dbReference type="AlphaFoldDB" id="A0A2I0XGK5"/>
<keyword evidence="5" id="KW-0862">Zinc</keyword>
<evidence type="ECO:0000256" key="1">
    <source>
        <dbReference type="ARBA" id="ARBA00004123"/>
    </source>
</evidence>
<evidence type="ECO:0000256" key="9">
    <source>
        <dbReference type="PROSITE-ProRule" id="PRU00042"/>
    </source>
</evidence>
<dbReference type="PANTHER" id="PTHR26374:SF450">
    <property type="entry name" value="OS11G0702300 PROTEIN"/>
    <property type="match status" value="1"/>
</dbReference>
<dbReference type="InterPro" id="IPR013087">
    <property type="entry name" value="Znf_C2H2_type"/>
</dbReference>
<evidence type="ECO:0000256" key="4">
    <source>
        <dbReference type="ARBA" id="ARBA00022771"/>
    </source>
</evidence>
<gene>
    <name evidence="12" type="primary">ZAT11</name>
    <name evidence="12" type="ORF">MA16_Dca013985</name>
</gene>
<keyword evidence="13" id="KW-1185">Reference proteome</keyword>
<dbReference type="InterPro" id="IPR036236">
    <property type="entry name" value="Znf_C2H2_sf"/>
</dbReference>
<keyword evidence="6" id="KW-0805">Transcription regulation</keyword>
<dbReference type="Gene3D" id="3.30.160.60">
    <property type="entry name" value="Classic Zinc Finger"/>
    <property type="match status" value="1"/>
</dbReference>
<dbReference type="SUPFAM" id="SSF57667">
    <property type="entry name" value="beta-beta-alpha zinc fingers"/>
    <property type="match status" value="1"/>
</dbReference>
<protein>
    <submittedName>
        <fullName evidence="12">Zinc finger protein ZAT11</fullName>
    </submittedName>
</protein>
<dbReference type="PANTHER" id="PTHR26374">
    <property type="entry name" value="ZINC FINGER PROTEIN ZAT5"/>
    <property type="match status" value="1"/>
</dbReference>
<evidence type="ECO:0000256" key="8">
    <source>
        <dbReference type="ARBA" id="ARBA00023242"/>
    </source>
</evidence>
<evidence type="ECO:0000256" key="5">
    <source>
        <dbReference type="ARBA" id="ARBA00022833"/>
    </source>
</evidence>
<evidence type="ECO:0000256" key="2">
    <source>
        <dbReference type="ARBA" id="ARBA00022723"/>
    </source>
</evidence>
<keyword evidence="2" id="KW-0479">Metal-binding</keyword>
<dbReference type="Proteomes" id="UP000233837">
    <property type="component" value="Unassembled WGS sequence"/>
</dbReference>
<dbReference type="PROSITE" id="PS00028">
    <property type="entry name" value="ZINC_FINGER_C2H2_1"/>
    <property type="match status" value="2"/>
</dbReference>
<evidence type="ECO:0000256" key="6">
    <source>
        <dbReference type="ARBA" id="ARBA00023015"/>
    </source>
</evidence>
<evidence type="ECO:0000313" key="13">
    <source>
        <dbReference type="Proteomes" id="UP000233837"/>
    </source>
</evidence>
<evidence type="ECO:0000256" key="3">
    <source>
        <dbReference type="ARBA" id="ARBA00022737"/>
    </source>
</evidence>
<proteinExistence type="predicted"/>
<feature type="domain" description="C2H2-type" evidence="11">
    <location>
        <begin position="14"/>
        <end position="41"/>
    </location>
</feature>
<feature type="compositionally biased region" description="Basic and acidic residues" evidence="10">
    <location>
        <begin position="38"/>
        <end position="49"/>
    </location>
</feature>
<feature type="region of interest" description="Disordered" evidence="10">
    <location>
        <begin position="30"/>
        <end position="49"/>
    </location>
</feature>
<evidence type="ECO:0000313" key="12">
    <source>
        <dbReference type="EMBL" id="PKU87038.1"/>
    </source>
</evidence>
<name>A0A2I0XGK5_9ASPA</name>
<keyword evidence="8" id="KW-0539">Nucleus</keyword>
<dbReference type="GO" id="GO:0005634">
    <property type="term" value="C:nucleus"/>
    <property type="evidence" value="ECO:0007669"/>
    <property type="project" value="UniProtKB-SubCell"/>
</dbReference>
<organism evidence="12 13">
    <name type="scientific">Dendrobium catenatum</name>
    <dbReference type="NCBI Taxonomy" id="906689"/>
    <lineage>
        <taxon>Eukaryota</taxon>
        <taxon>Viridiplantae</taxon>
        <taxon>Streptophyta</taxon>
        <taxon>Embryophyta</taxon>
        <taxon>Tracheophyta</taxon>
        <taxon>Spermatophyta</taxon>
        <taxon>Magnoliopsida</taxon>
        <taxon>Liliopsida</taxon>
        <taxon>Asparagales</taxon>
        <taxon>Orchidaceae</taxon>
        <taxon>Epidendroideae</taxon>
        <taxon>Malaxideae</taxon>
        <taxon>Dendrobiinae</taxon>
        <taxon>Dendrobium</taxon>
    </lineage>
</organism>
<evidence type="ECO:0000259" key="11">
    <source>
        <dbReference type="PROSITE" id="PS50157"/>
    </source>
</evidence>
<feature type="domain" description="C2H2-type" evidence="11">
    <location>
        <begin position="54"/>
        <end position="76"/>
    </location>
</feature>